<comment type="caution">
    <text evidence="2">The sequence shown here is derived from an EMBL/GenBank/DDBJ whole genome shotgun (WGS) entry which is preliminary data.</text>
</comment>
<name>A0ABN2LXM8_9ACTN</name>
<dbReference type="Proteomes" id="UP001500218">
    <property type="component" value="Unassembled WGS sequence"/>
</dbReference>
<dbReference type="EMBL" id="BAAALT010000060">
    <property type="protein sequence ID" value="GAA1801736.1"/>
    <property type="molecule type" value="Genomic_DNA"/>
</dbReference>
<reference evidence="2 3" key="1">
    <citation type="journal article" date="2019" name="Int. J. Syst. Evol. Microbiol.">
        <title>The Global Catalogue of Microorganisms (GCM) 10K type strain sequencing project: providing services to taxonomists for standard genome sequencing and annotation.</title>
        <authorList>
            <consortium name="The Broad Institute Genomics Platform"/>
            <consortium name="The Broad Institute Genome Sequencing Center for Infectious Disease"/>
            <person name="Wu L."/>
            <person name="Ma J."/>
        </authorList>
    </citation>
    <scope>NUCLEOTIDE SEQUENCE [LARGE SCALE GENOMIC DNA]</scope>
    <source>
        <strain evidence="2 3">JCM 13250</strain>
    </source>
</reference>
<protein>
    <submittedName>
        <fullName evidence="2">Uncharacterized protein</fullName>
    </submittedName>
</protein>
<evidence type="ECO:0000313" key="2">
    <source>
        <dbReference type="EMBL" id="GAA1801736.1"/>
    </source>
</evidence>
<evidence type="ECO:0000313" key="3">
    <source>
        <dbReference type="Proteomes" id="UP001500218"/>
    </source>
</evidence>
<sequence length="167" mass="17541">MYGELPVVTTGPEVGTEDVGTEDVGTAEVGGRVVGGRLVGGRVVTTEEVGGRVVGAALVGVVLLHAVPLTVNDVGLAPEPVPLKPMLADAFVARLPFQLMLVAVTFWPDWVQFADQPLVTRWVEEGKVNASVQLLNGSPMLVMVMFAPNPPPPSHAFVYVTRHPGAA</sequence>
<evidence type="ECO:0000256" key="1">
    <source>
        <dbReference type="SAM" id="MobiDB-lite"/>
    </source>
</evidence>
<gene>
    <name evidence="2" type="ORF">GCM10009682_24550</name>
</gene>
<proteinExistence type="predicted"/>
<organism evidence="2 3">
    <name type="scientific">Luedemannella flava</name>
    <dbReference type="NCBI Taxonomy" id="349316"/>
    <lineage>
        <taxon>Bacteria</taxon>
        <taxon>Bacillati</taxon>
        <taxon>Actinomycetota</taxon>
        <taxon>Actinomycetes</taxon>
        <taxon>Micromonosporales</taxon>
        <taxon>Micromonosporaceae</taxon>
        <taxon>Luedemannella</taxon>
    </lineage>
</organism>
<keyword evidence="3" id="KW-1185">Reference proteome</keyword>
<feature type="region of interest" description="Disordered" evidence="1">
    <location>
        <begin position="1"/>
        <end position="20"/>
    </location>
</feature>
<accession>A0ABN2LXM8</accession>